<accession>A0A510K1M0</accession>
<dbReference type="PANTHER" id="PTHR13061:SF29">
    <property type="entry name" value="GAMMA CARBONIC ANHYDRASE-LIKE 1, MITOCHONDRIAL-RELATED"/>
    <property type="match status" value="1"/>
</dbReference>
<dbReference type="PANTHER" id="PTHR13061">
    <property type="entry name" value="DYNACTIN SUBUNIT P25"/>
    <property type="match status" value="1"/>
</dbReference>
<dbReference type="EMBL" id="AP019831">
    <property type="protein sequence ID" value="BBM45550.1"/>
    <property type="molecule type" value="Genomic_DNA"/>
</dbReference>
<dbReference type="Pfam" id="PF00132">
    <property type="entry name" value="Hexapep"/>
    <property type="match status" value="1"/>
</dbReference>
<dbReference type="InterPro" id="IPR001451">
    <property type="entry name" value="Hexapep"/>
</dbReference>
<name>A0A510K1M0_9FUSO</name>
<dbReference type="CDD" id="cd04645">
    <property type="entry name" value="LbH_gamma_CA_like"/>
    <property type="match status" value="1"/>
</dbReference>
<dbReference type="InterPro" id="IPR047324">
    <property type="entry name" value="LbH_gamma_CA-like"/>
</dbReference>
<keyword evidence="2" id="KW-1185">Reference proteome</keyword>
<dbReference type="InterPro" id="IPR050484">
    <property type="entry name" value="Transf_Hexapept/Carb_Anhydrase"/>
</dbReference>
<organism evidence="1 2">
    <name type="scientific">Leptotrichia trevisanii</name>
    <dbReference type="NCBI Taxonomy" id="109328"/>
    <lineage>
        <taxon>Bacteria</taxon>
        <taxon>Fusobacteriati</taxon>
        <taxon>Fusobacteriota</taxon>
        <taxon>Fusobacteriia</taxon>
        <taxon>Fusobacteriales</taxon>
        <taxon>Leptotrichiaceae</taxon>
        <taxon>Leptotrichia</taxon>
    </lineage>
</organism>
<dbReference type="RefSeq" id="WP_026747896.1">
    <property type="nucleotide sequence ID" value="NZ_AP019831.1"/>
</dbReference>
<proteinExistence type="predicted"/>
<dbReference type="Proteomes" id="UP000422644">
    <property type="component" value="Chromosome"/>
</dbReference>
<dbReference type="Gene3D" id="2.160.10.10">
    <property type="entry name" value="Hexapeptide repeat proteins"/>
    <property type="match status" value="1"/>
</dbReference>
<evidence type="ECO:0000313" key="1">
    <source>
        <dbReference type="EMBL" id="BBM45550.1"/>
    </source>
</evidence>
<keyword evidence="1" id="KW-0808">Transferase</keyword>
<protein>
    <submittedName>
        <fullName evidence="1">Hexapaptide repeat-containing transferase</fullName>
    </submittedName>
</protein>
<sequence>MIYELDGIKPKISGEVFIAESADVMGNVELNDGVNIWFGAVLRGDVEKIIIGKNSNVQDNSTLHTDFGLPCIVGENVTVGHNVILHSCEIGDNVIVGMGSTVLNGTKIAPNCLIGAGSLVTHKIPYEKGVLILGSPAKIVRKLTNEEIEHIQKNADHYVKNGKLFAKTLKKENI</sequence>
<dbReference type="SUPFAM" id="SSF51161">
    <property type="entry name" value="Trimeric LpxA-like enzymes"/>
    <property type="match status" value="1"/>
</dbReference>
<evidence type="ECO:0000313" key="2">
    <source>
        <dbReference type="Proteomes" id="UP000422644"/>
    </source>
</evidence>
<dbReference type="OrthoDB" id="9803036at2"/>
<dbReference type="GO" id="GO:0016740">
    <property type="term" value="F:transferase activity"/>
    <property type="evidence" value="ECO:0007669"/>
    <property type="project" value="UniProtKB-KW"/>
</dbReference>
<reference evidence="1 2" key="1">
    <citation type="submission" date="2019-07" db="EMBL/GenBank/DDBJ databases">
        <title>Complete Genome Sequence of Leptotrichia trevisanii Strain JMUB3870.</title>
        <authorList>
            <person name="Watanabe S."/>
            <person name="Cui L."/>
        </authorList>
    </citation>
    <scope>NUCLEOTIDE SEQUENCE [LARGE SCALE GENOMIC DNA]</scope>
    <source>
        <strain evidence="1 2">JMUB3870</strain>
    </source>
</reference>
<gene>
    <name evidence="1" type="ORF">JMUB3870_1670</name>
</gene>
<dbReference type="InterPro" id="IPR011004">
    <property type="entry name" value="Trimer_LpxA-like_sf"/>
</dbReference>
<dbReference type="AlphaFoldDB" id="A0A510K1M0"/>